<sequence length="322" mass="36810">GGYATILLTKVTNNTDLFRDMISVDYNSKVKEYNVVMPKFDAALNFIAPQFEIRKIKIDEELIRTIFAHNLHKGSLTFRALLTRCVGYAHRRYHTKHSIQQRVDLNATVLIDHAFLASVMVKRAYVSRRWIMDLHMKSDLKALAIKASIGAGQQALQLLQENSENFALAREWTNKISSVSNSQLTDFTDQAIFGELDGWMFNDKLKNWECYVNDGKKVHSVAECHHHTDECLHTGVNKCTCCGEQTNETHCTCCKRIYCQVSHSCQHSCDGKHEGDEICTCCNMPSDDSICKWCAPVLDELDLELEWDNFEKENEFQTGPTK</sequence>
<dbReference type="EMBL" id="KC792608">
    <property type="protein sequence ID" value="AHL25298.1"/>
    <property type="molecule type" value="Genomic_RNA"/>
</dbReference>
<accession>A0A075DIV6</accession>
<proteinExistence type="predicted"/>
<protein>
    <submittedName>
        <fullName evidence="1">Polyprotein</fullName>
    </submittedName>
</protein>
<feature type="non-terminal residue" evidence="1">
    <location>
        <position position="322"/>
    </location>
</feature>
<feature type="non-terminal residue" evidence="1">
    <location>
        <position position="1"/>
    </location>
</feature>
<reference evidence="1" key="1">
    <citation type="journal article" date="2014" name="Fungal Biol.">
        <title>Molecular characterisation of an endornavirus from Rhizoctonia solani AG-3PT infecting potato.</title>
        <authorList>
            <person name="Das S."/>
            <person name="Falloon R.E."/>
            <person name="Stewart A."/>
            <person name="Pitman A.R."/>
        </authorList>
    </citation>
    <scope>NUCLEOTIDE SEQUENCE</scope>
    <source>
        <strain evidence="1">AG-3PT</strain>
    </source>
</reference>
<name>A0A075DIV6_9VIRU</name>
<evidence type="ECO:0000313" key="1">
    <source>
        <dbReference type="EMBL" id="AHL25298.1"/>
    </source>
</evidence>
<organism evidence="1">
    <name type="scientific">Rhizoctonia solani endornavirus - PR-2</name>
    <dbReference type="NCBI Taxonomy" id="1461362"/>
    <lineage>
        <taxon>Viruses</taxon>
        <taxon>Riboviria</taxon>
        <taxon>Orthornavirae</taxon>
        <taxon>Kitrinoviricota</taxon>
        <taxon>Alsuviricetes</taxon>
        <taxon>Martellivirales</taxon>
        <taxon>Endornaviridae</taxon>
    </lineage>
</organism>